<dbReference type="InterPro" id="IPR036271">
    <property type="entry name" value="Tet_transcr_reg_TetR-rel_C_sf"/>
</dbReference>
<reference evidence="2 3" key="1">
    <citation type="submission" date="2019-07" db="EMBL/GenBank/DDBJ databases">
        <title>R&amp;d 2014.</title>
        <authorList>
            <person name="Klenk H.-P."/>
        </authorList>
    </citation>
    <scope>NUCLEOTIDE SEQUENCE [LARGE SCALE GENOMIC DNA]</scope>
    <source>
        <strain evidence="2 3">DSM 43868</strain>
    </source>
</reference>
<evidence type="ECO:0000313" key="3">
    <source>
        <dbReference type="Proteomes" id="UP000319825"/>
    </source>
</evidence>
<accession>A0A562IBX4</accession>
<sequence>MRPPHGGVPGRVGLAFLAYAAVRPDVTAQLRGDTARLVRYVADLVRAGQGAATGRSRVDPEAAAAGLLATMEGLGIYLLNGHLTPEQALAALDAQLSLIFERHP</sequence>
<evidence type="ECO:0000313" key="2">
    <source>
        <dbReference type="EMBL" id="TWH68213.1"/>
    </source>
</evidence>
<comment type="caution">
    <text evidence="2">The sequence shown here is derived from an EMBL/GenBank/DDBJ whole genome shotgun (WGS) entry which is preliminary data.</text>
</comment>
<dbReference type="EMBL" id="VLKE01000001">
    <property type="protein sequence ID" value="TWH68213.1"/>
    <property type="molecule type" value="Genomic_DNA"/>
</dbReference>
<protein>
    <submittedName>
        <fullName evidence="2">TetR family transcriptional regulator</fullName>
    </submittedName>
</protein>
<dbReference type="InterPro" id="IPR039538">
    <property type="entry name" value="BetI_C"/>
</dbReference>
<dbReference type="Pfam" id="PF13977">
    <property type="entry name" value="TetR_C_6"/>
    <property type="match status" value="1"/>
</dbReference>
<dbReference type="Proteomes" id="UP000319825">
    <property type="component" value="Unassembled WGS sequence"/>
</dbReference>
<gene>
    <name evidence="2" type="ORF">JD77_03203</name>
</gene>
<proteinExistence type="predicted"/>
<dbReference type="RefSeq" id="WP_145775068.1">
    <property type="nucleotide sequence ID" value="NZ_BAAATQ010000071.1"/>
</dbReference>
<dbReference type="Gene3D" id="1.10.357.10">
    <property type="entry name" value="Tetracycline Repressor, domain 2"/>
    <property type="match status" value="1"/>
</dbReference>
<keyword evidence="3" id="KW-1185">Reference proteome</keyword>
<dbReference type="SUPFAM" id="SSF48498">
    <property type="entry name" value="Tetracyclin repressor-like, C-terminal domain"/>
    <property type="match status" value="1"/>
</dbReference>
<evidence type="ECO:0000259" key="1">
    <source>
        <dbReference type="Pfam" id="PF13977"/>
    </source>
</evidence>
<organism evidence="2 3">
    <name type="scientific">Micromonospora olivasterospora</name>
    <dbReference type="NCBI Taxonomy" id="1880"/>
    <lineage>
        <taxon>Bacteria</taxon>
        <taxon>Bacillati</taxon>
        <taxon>Actinomycetota</taxon>
        <taxon>Actinomycetes</taxon>
        <taxon>Micromonosporales</taxon>
        <taxon>Micromonosporaceae</taxon>
        <taxon>Micromonospora</taxon>
    </lineage>
</organism>
<dbReference type="OrthoDB" id="9816296at2"/>
<dbReference type="AlphaFoldDB" id="A0A562IBX4"/>
<name>A0A562IBX4_MICOL</name>
<feature type="domain" description="BetI-type transcriptional repressor C-terminal" evidence="1">
    <location>
        <begin position="11"/>
        <end position="99"/>
    </location>
</feature>